<dbReference type="AlphaFoldDB" id="A0A0M0K6G2"/>
<evidence type="ECO:0000256" key="1">
    <source>
        <dbReference type="SAM" id="SignalP"/>
    </source>
</evidence>
<evidence type="ECO:0000313" key="2">
    <source>
        <dbReference type="EMBL" id="KOO34202.1"/>
    </source>
</evidence>
<comment type="caution">
    <text evidence="2">The sequence shown here is derived from an EMBL/GenBank/DDBJ whole genome shotgun (WGS) entry which is preliminary data.</text>
</comment>
<feature type="signal peptide" evidence="1">
    <location>
        <begin position="1"/>
        <end position="15"/>
    </location>
</feature>
<keyword evidence="3" id="KW-1185">Reference proteome</keyword>
<name>A0A0M0K6G2_9EUKA</name>
<keyword evidence="1" id="KW-0732">Signal</keyword>
<dbReference type="Proteomes" id="UP000037460">
    <property type="component" value="Unassembled WGS sequence"/>
</dbReference>
<protein>
    <submittedName>
        <fullName evidence="2">Uncharacterized protein</fullName>
    </submittedName>
</protein>
<accession>A0A0M0K6G2</accession>
<organism evidence="2 3">
    <name type="scientific">Chrysochromulina tobinii</name>
    <dbReference type="NCBI Taxonomy" id="1460289"/>
    <lineage>
        <taxon>Eukaryota</taxon>
        <taxon>Haptista</taxon>
        <taxon>Haptophyta</taxon>
        <taxon>Prymnesiophyceae</taxon>
        <taxon>Prymnesiales</taxon>
        <taxon>Chrysochromulinaceae</taxon>
        <taxon>Chrysochromulina</taxon>
    </lineage>
</organism>
<gene>
    <name evidence="2" type="ORF">Ctob_009409</name>
</gene>
<reference evidence="3" key="1">
    <citation type="journal article" date="2015" name="PLoS Genet.">
        <title>Genome Sequence and Transcriptome Analyses of Chrysochromulina tobin: Metabolic Tools for Enhanced Algal Fitness in the Prominent Order Prymnesiales (Haptophyceae).</title>
        <authorList>
            <person name="Hovde B.T."/>
            <person name="Deodato C.R."/>
            <person name="Hunsperger H.M."/>
            <person name="Ryken S.A."/>
            <person name="Yost W."/>
            <person name="Jha R.K."/>
            <person name="Patterson J."/>
            <person name="Monnat R.J. Jr."/>
            <person name="Barlow S.B."/>
            <person name="Starkenburg S.R."/>
            <person name="Cattolico R.A."/>
        </authorList>
    </citation>
    <scope>NUCLEOTIDE SEQUENCE</scope>
    <source>
        <strain evidence="3">CCMP291</strain>
    </source>
</reference>
<evidence type="ECO:0000313" key="3">
    <source>
        <dbReference type="Proteomes" id="UP000037460"/>
    </source>
</evidence>
<sequence length="452" mass="48489">MRFVLVASVAATASALPCGAPTILGFFTPKCDANGLLLAPFAGGVQEAVDRSVAYYAAAPYDLPLSHNFQPFVWATFMSGFDYLPTSLDIIAGMQDGMGLLSYVKLYKRAKAGRGGNATAALSAAVQLGDYLTIWALTPAHGVWANVSRSTGLNIEWPLKTASQGDAAFGINCIEVDRVAMTAFALLRLYEAVPTPRYLAHAVHSARVLAATQVDGNATDAPWPFRVDAVSGAFLNGHKNGEMAFALRLFRALAAPPYSMPEFAQPAARLWAWVRDVQLPTARPDVTPAECLFVNFFEDRTTTLDNNRNSWTAMELARLLVEEKAALDPDWQAHVESIFAYVLALFGHASNVGNATIVGEQDDDNKPWGGANSKLAGVASLYGCASGKAAFSTLGRLNAFHMAHFTDPTDGGRSANAYDVDVAPTRGGWTQDAWLDVLHNLVDHLEAEDGVC</sequence>
<feature type="chain" id="PRO_5013108079" evidence="1">
    <location>
        <begin position="16"/>
        <end position="452"/>
    </location>
</feature>
<dbReference type="EMBL" id="JWZX01001297">
    <property type="protein sequence ID" value="KOO34202.1"/>
    <property type="molecule type" value="Genomic_DNA"/>
</dbReference>
<proteinExistence type="predicted"/>